<dbReference type="EMBL" id="CP031035">
    <property type="protein sequence ID" value="QDZ18531.1"/>
    <property type="molecule type" value="Genomic_DNA"/>
</dbReference>
<accession>A0A5B8ME41</accession>
<feature type="coiled-coil region" evidence="1">
    <location>
        <begin position="44"/>
        <end position="124"/>
    </location>
</feature>
<gene>
    <name evidence="3" type="ORF">A3770_02p10490</name>
    <name evidence="2" type="ORF">CPRI1469_LOCUS8532</name>
</gene>
<reference evidence="2" key="2">
    <citation type="submission" date="2021-01" db="EMBL/GenBank/DDBJ databases">
        <authorList>
            <person name="Corre E."/>
            <person name="Pelletier E."/>
            <person name="Niang G."/>
            <person name="Scheremetjew M."/>
            <person name="Finn R."/>
            <person name="Kale V."/>
            <person name="Holt S."/>
            <person name="Cochrane G."/>
            <person name="Meng A."/>
            <person name="Brown T."/>
            <person name="Cohen L."/>
        </authorList>
    </citation>
    <scope>NUCLEOTIDE SEQUENCE</scope>
    <source>
        <strain evidence="2">CCMP1205</strain>
    </source>
</reference>
<proteinExistence type="predicted"/>
<reference evidence="3 4" key="1">
    <citation type="submission" date="2018-07" db="EMBL/GenBank/DDBJ databases">
        <title>The complete nuclear genome of the prasinophyte Chloropicon primus (CCMP1205).</title>
        <authorList>
            <person name="Pombert J.-F."/>
            <person name="Otis C."/>
            <person name="Turmel M."/>
            <person name="Lemieux C."/>
        </authorList>
    </citation>
    <scope>NUCLEOTIDE SEQUENCE [LARGE SCALE GENOMIC DNA]</scope>
    <source>
        <strain evidence="3 4">CCMP1205</strain>
    </source>
</reference>
<protein>
    <submittedName>
        <fullName evidence="3">Uncharacterized protein</fullName>
    </submittedName>
</protein>
<evidence type="ECO:0000256" key="1">
    <source>
        <dbReference type="SAM" id="Coils"/>
    </source>
</evidence>
<evidence type="ECO:0000313" key="3">
    <source>
        <dbReference type="EMBL" id="QDZ18531.1"/>
    </source>
</evidence>
<keyword evidence="1" id="KW-0175">Coiled coil</keyword>
<evidence type="ECO:0000313" key="4">
    <source>
        <dbReference type="Proteomes" id="UP000316726"/>
    </source>
</evidence>
<dbReference type="EMBL" id="HBHL01012970">
    <property type="protein sequence ID" value="CAD9719666.1"/>
    <property type="molecule type" value="Transcribed_RNA"/>
</dbReference>
<evidence type="ECO:0000313" key="2">
    <source>
        <dbReference type="EMBL" id="CAD9719666.1"/>
    </source>
</evidence>
<keyword evidence="4" id="KW-1185">Reference proteome</keyword>
<name>A0A5B8ME41_9CHLO</name>
<organism evidence="3 4">
    <name type="scientific">Chloropicon primus</name>
    <dbReference type="NCBI Taxonomy" id="1764295"/>
    <lineage>
        <taxon>Eukaryota</taxon>
        <taxon>Viridiplantae</taxon>
        <taxon>Chlorophyta</taxon>
        <taxon>Chloropicophyceae</taxon>
        <taxon>Chloropicales</taxon>
        <taxon>Chloropicaceae</taxon>
        <taxon>Chloropicon</taxon>
    </lineage>
</organism>
<dbReference type="Proteomes" id="UP000316726">
    <property type="component" value="Chromosome 2"/>
</dbReference>
<dbReference type="AlphaFoldDB" id="A0A5B8ME41"/>
<sequence length="170" mass="18985">MSGVVRAVRYVGQSAVLAGGTFVGLCYFTMWNADQRVKAIDVEVREAGRAVTAAEQELERAVKAVEPLKAKETAMAAKVDDVKVNLRKAEEQVAKIKTTLSDYTRQLEDRRQDVKQQLEKVSLLQRMKDLKIQNVSVAKEALSAAQKEAINTRTEFDPVKRLQVMATSFK</sequence>